<dbReference type="Proteomes" id="UP001163321">
    <property type="component" value="Chromosome 1"/>
</dbReference>
<organism evidence="1 2">
    <name type="scientific">Peronosclerospora sorghi</name>
    <dbReference type="NCBI Taxonomy" id="230839"/>
    <lineage>
        <taxon>Eukaryota</taxon>
        <taxon>Sar</taxon>
        <taxon>Stramenopiles</taxon>
        <taxon>Oomycota</taxon>
        <taxon>Peronosporomycetes</taxon>
        <taxon>Peronosporales</taxon>
        <taxon>Peronosporaceae</taxon>
        <taxon>Peronosclerospora</taxon>
    </lineage>
</organism>
<evidence type="ECO:0000313" key="2">
    <source>
        <dbReference type="Proteomes" id="UP001163321"/>
    </source>
</evidence>
<reference evidence="1 2" key="1">
    <citation type="journal article" date="2022" name="bioRxiv">
        <title>The genome of the oomycete Peronosclerospora sorghi, a cosmopolitan pathogen of maize and sorghum, is inflated with dispersed pseudogenes.</title>
        <authorList>
            <person name="Fletcher K."/>
            <person name="Martin F."/>
            <person name="Isakeit T."/>
            <person name="Cavanaugh K."/>
            <person name="Magill C."/>
            <person name="Michelmore R."/>
        </authorList>
    </citation>
    <scope>NUCLEOTIDE SEQUENCE [LARGE SCALE GENOMIC DNA]</scope>
    <source>
        <strain evidence="1">P6</strain>
    </source>
</reference>
<evidence type="ECO:0000313" key="1">
    <source>
        <dbReference type="EMBL" id="KAI9922632.1"/>
    </source>
</evidence>
<sequence length="277" mass="31783">MHITDYTGNILFHLKACNKSELKIAHFHRVKTIRLFTTKTGNGDTGISCTGTSLQGSHMQDIALQLLACQLRFHHCRVLDSKPVGWVRKVDNRISCTDNHRQGIHILHIFQLQLVEQPQYIHHTRRFFLYCTRLTDVLSTLIFHLLGLQIVLHTRRCPNHHRLKNYVLFLASCHPVARVTPICDLPLTVWLPHSSGADFVNASFNEYPINKIILSGKLGSNYPDVMDIYHHSGYYVADNQSAIYASYLRSYRTAIRTTLIFQYVIANLFEIPSTGRS</sequence>
<proteinExistence type="predicted"/>
<name>A0ACC0WW73_9STRA</name>
<keyword evidence="2" id="KW-1185">Reference proteome</keyword>
<accession>A0ACC0WW73</accession>
<dbReference type="EMBL" id="CM047580">
    <property type="protein sequence ID" value="KAI9922632.1"/>
    <property type="molecule type" value="Genomic_DNA"/>
</dbReference>
<gene>
    <name evidence="1" type="ORF">PsorP6_001136</name>
</gene>
<protein>
    <submittedName>
        <fullName evidence="1">Uncharacterized protein</fullName>
    </submittedName>
</protein>
<comment type="caution">
    <text evidence="1">The sequence shown here is derived from an EMBL/GenBank/DDBJ whole genome shotgun (WGS) entry which is preliminary data.</text>
</comment>